<dbReference type="GO" id="GO:0007169">
    <property type="term" value="P:cell surface receptor protein tyrosine kinase signaling pathway"/>
    <property type="evidence" value="ECO:0007669"/>
    <property type="project" value="TreeGrafter"/>
</dbReference>
<dbReference type="Proteomes" id="UP000829720">
    <property type="component" value="Unassembled WGS sequence"/>
</dbReference>
<evidence type="ECO:0000256" key="11">
    <source>
        <dbReference type="SAM" id="MobiDB-lite"/>
    </source>
</evidence>
<dbReference type="GO" id="GO:0035556">
    <property type="term" value="P:intracellular signal transduction"/>
    <property type="evidence" value="ECO:0007669"/>
    <property type="project" value="TreeGrafter"/>
</dbReference>
<dbReference type="InterPro" id="IPR000980">
    <property type="entry name" value="SH2"/>
</dbReference>
<dbReference type="GO" id="GO:0005829">
    <property type="term" value="C:cytosol"/>
    <property type="evidence" value="ECO:0007669"/>
    <property type="project" value="UniProtKB-ARBA"/>
</dbReference>
<evidence type="ECO:0000256" key="2">
    <source>
        <dbReference type="ARBA" id="ARBA00022490"/>
    </source>
</evidence>
<evidence type="ECO:0000256" key="10">
    <source>
        <dbReference type="PROSITE-ProRule" id="PRU00191"/>
    </source>
</evidence>
<dbReference type="Gene3D" id="3.30.505.10">
    <property type="entry name" value="SH2 domain"/>
    <property type="match status" value="1"/>
</dbReference>
<organism evidence="13 14">
    <name type="scientific">Albula goreensis</name>
    <dbReference type="NCBI Taxonomy" id="1534307"/>
    <lineage>
        <taxon>Eukaryota</taxon>
        <taxon>Metazoa</taxon>
        <taxon>Chordata</taxon>
        <taxon>Craniata</taxon>
        <taxon>Vertebrata</taxon>
        <taxon>Euteleostomi</taxon>
        <taxon>Actinopterygii</taxon>
        <taxon>Neopterygii</taxon>
        <taxon>Teleostei</taxon>
        <taxon>Albuliformes</taxon>
        <taxon>Albulidae</taxon>
        <taxon>Albula</taxon>
    </lineage>
</organism>
<feature type="compositionally biased region" description="Low complexity" evidence="11">
    <location>
        <begin position="234"/>
        <end position="245"/>
    </location>
</feature>
<name>A0A8T3DSP7_9TELE</name>
<evidence type="ECO:0000256" key="1">
    <source>
        <dbReference type="ARBA" id="ARBA00004496"/>
    </source>
</evidence>
<evidence type="ECO:0000256" key="6">
    <source>
        <dbReference type="ARBA" id="ARBA00064703"/>
    </source>
</evidence>
<dbReference type="SMART" id="SM00252">
    <property type="entry name" value="SH2"/>
    <property type="match status" value="1"/>
</dbReference>
<comment type="subunit">
    <text evidence="6">Interacts with SLA. Interacts with CBLB. Interacts with GRB2. Interacts with SHB. Interacts with PRAM1. Interacts (via SH2 domain) with CD6 (via tyrosine phosphorylated C-terminus). Interacts with FYB1 and the phosphorylated form of FYB2. Interacts with 14-3-3 adapter/YWHAZ; this phosphorylation leads to YWHAZ proteolytic degradation. Interacts with VAV1; this interaction plays a role in TCR-mediated cytokine production. Interacts with AGER; this interaction plays an important role in AGER-mediated pro-inflammatory responses and cytokine release.</text>
</comment>
<evidence type="ECO:0000256" key="9">
    <source>
        <dbReference type="ARBA" id="ARBA00079396"/>
    </source>
</evidence>
<evidence type="ECO:0000256" key="7">
    <source>
        <dbReference type="ARBA" id="ARBA00073181"/>
    </source>
</evidence>
<feature type="domain" description="SH2" evidence="12">
    <location>
        <begin position="354"/>
        <end position="464"/>
    </location>
</feature>
<feature type="compositionally biased region" description="Acidic residues" evidence="11">
    <location>
        <begin position="94"/>
        <end position="150"/>
    </location>
</feature>
<keyword evidence="3" id="KW-0597">Phosphoprotein</keyword>
<evidence type="ECO:0000313" key="13">
    <source>
        <dbReference type="EMBL" id="KAI1898407.1"/>
    </source>
</evidence>
<accession>A0A8T3DSP7</accession>
<dbReference type="InterPro" id="IPR051751">
    <property type="entry name" value="Immunoreceptor_sig_adapters"/>
</dbReference>
<dbReference type="FunFam" id="1.10.150.50:FF:000051">
    <property type="entry name" value="Lymphocyte cytosolic protein 2"/>
    <property type="match status" value="1"/>
</dbReference>
<proteinExistence type="predicted"/>
<dbReference type="EMBL" id="JAERUA010000006">
    <property type="protein sequence ID" value="KAI1898407.1"/>
    <property type="molecule type" value="Genomic_DNA"/>
</dbReference>
<gene>
    <name evidence="13" type="ORF">AGOR_G00072020</name>
</gene>
<dbReference type="Pfam" id="PF00017">
    <property type="entry name" value="SH2"/>
    <property type="match status" value="1"/>
</dbReference>
<comment type="subcellular location">
    <subcellularLocation>
        <location evidence="1">Cytoplasm</location>
    </subcellularLocation>
</comment>
<sequence length="466" mass="51865">MSFDSVPSKSEVLSWNANRLADYLRRLELAGCDKVVLKCSMTGSRFLNMSDNDLQKFPKIHAPMISKVCHQINRKEEKKGLFHKSKTQRHVQEDFVEDDGWDQDEFDEDDCDDHDYESPVEIEDNDSDGDYESPIEEGSEAPEEDIECEYEAPPCEFSDNAAHRIFPTKPLSDGDYIDAIRNREDVPVNPSEGMAPTPPHRPGSGLPQLQFSCPNVPQSSFPGCELPSQRPLRPSAKSSPSFSAPQVDRSKKPSNLKVPAAGGKQGAGDRSPKTSRRSFGQDHRDNVRAPQLPQTSRNLPSHPGLGGQDSRLPPSVGKNKNQKAERGKTTPHSQRPPMAPCPKPKNEQDLDPRWYVGQVTREQADDHLRHVGQDGAFLVRDSSKGSTSQPYTLMVLYQEKVYNIQIRYHADQNIFSLGTGLKGNESYSGVTEIVQHHTRTPLLLIDAKDLGNGPQKQCALTYPAGC</sequence>
<dbReference type="Gene3D" id="1.10.150.50">
    <property type="entry name" value="Transcription Factor, Ets-1"/>
    <property type="match status" value="1"/>
</dbReference>
<dbReference type="PANTHER" id="PTHR14098:SF1">
    <property type="entry name" value="LYMPHOCYTE CYTOSOLIC PROTEIN 2"/>
    <property type="match status" value="1"/>
</dbReference>
<dbReference type="SUPFAM" id="SSF47769">
    <property type="entry name" value="SAM/Pointed domain"/>
    <property type="match status" value="1"/>
</dbReference>
<dbReference type="PROSITE" id="PS50001">
    <property type="entry name" value="SH2"/>
    <property type="match status" value="1"/>
</dbReference>
<evidence type="ECO:0000313" key="14">
    <source>
        <dbReference type="Proteomes" id="UP000829720"/>
    </source>
</evidence>
<dbReference type="PRINTS" id="PR00401">
    <property type="entry name" value="SH2DOMAIN"/>
</dbReference>
<protein>
    <recommendedName>
        <fullName evidence="7">Lymphocyte cytosolic protein 2</fullName>
    </recommendedName>
    <alternativeName>
        <fullName evidence="8">SH2 domain-containing leukocyte protein of 76 kDa</fullName>
    </alternativeName>
    <alternativeName>
        <fullName evidence="9">SLP-76 tyrosine phosphoprotein</fullName>
    </alternativeName>
</protein>
<dbReference type="PANTHER" id="PTHR14098">
    <property type="entry name" value="SH2 DOMAIN CONTAINING PROTEIN"/>
    <property type="match status" value="1"/>
</dbReference>
<feature type="compositionally biased region" description="Polar residues" evidence="11">
    <location>
        <begin position="207"/>
        <end position="221"/>
    </location>
</feature>
<evidence type="ECO:0000256" key="3">
    <source>
        <dbReference type="ARBA" id="ARBA00022553"/>
    </source>
</evidence>
<dbReference type="InterPro" id="IPR013761">
    <property type="entry name" value="SAM/pointed_sf"/>
</dbReference>
<evidence type="ECO:0000259" key="12">
    <source>
        <dbReference type="PROSITE" id="PS50001"/>
    </source>
</evidence>
<evidence type="ECO:0000256" key="5">
    <source>
        <dbReference type="ARBA" id="ARBA00055328"/>
    </source>
</evidence>
<feature type="region of interest" description="Disordered" evidence="11">
    <location>
        <begin position="94"/>
        <end position="350"/>
    </location>
</feature>
<dbReference type="SUPFAM" id="SSF55550">
    <property type="entry name" value="SH2 domain"/>
    <property type="match status" value="1"/>
</dbReference>
<reference evidence="13" key="1">
    <citation type="submission" date="2021-01" db="EMBL/GenBank/DDBJ databases">
        <authorList>
            <person name="Zahm M."/>
            <person name="Roques C."/>
            <person name="Cabau C."/>
            <person name="Klopp C."/>
            <person name="Donnadieu C."/>
            <person name="Jouanno E."/>
            <person name="Lampietro C."/>
            <person name="Louis A."/>
            <person name="Herpin A."/>
            <person name="Echchiki A."/>
            <person name="Berthelot C."/>
            <person name="Parey E."/>
            <person name="Roest-Crollius H."/>
            <person name="Braasch I."/>
            <person name="Postlethwait J."/>
            <person name="Bobe J."/>
            <person name="Montfort J."/>
            <person name="Bouchez O."/>
            <person name="Begum T."/>
            <person name="Mejri S."/>
            <person name="Adams A."/>
            <person name="Chen W.-J."/>
            <person name="Guiguen Y."/>
        </authorList>
    </citation>
    <scope>NUCLEOTIDE SEQUENCE</scope>
    <source>
        <tissue evidence="13">Blood</tissue>
    </source>
</reference>
<dbReference type="AlphaFoldDB" id="A0A8T3DSP7"/>
<keyword evidence="2" id="KW-0963">Cytoplasm</keyword>
<keyword evidence="4 10" id="KW-0727">SH2 domain</keyword>
<comment type="function">
    <text evidence="5">Adapter protein primarily involved in signaling pathways within T-cells, as well as other immune cells such as platelets, mast cells, and natural killer (NK) cells. Plays a crucial role for transducing signal from the T-cell receptor (TCR) after antigen recognition leading to T-cell activation. Mechanistically, once phosphorylated by the kinase ZAP70, mediates interactions with the guanine-nucleotide exchange factor VAV1, the adapter protein NCK and the kinase ITK. In turn, stimulates the activation of PKC-theta/PRKCQ and NF-kappa-B transcriptional activity in response to CD3 and CD28 costimulation. Also plays an essential role in AGER-induced signaling pathways including p38 MAPK and ERK1/2 activation leading to cytokine release and pro-inflammatory responses.</text>
</comment>
<keyword evidence="14" id="KW-1185">Reference proteome</keyword>
<evidence type="ECO:0000256" key="4">
    <source>
        <dbReference type="ARBA" id="ARBA00022999"/>
    </source>
</evidence>
<dbReference type="OrthoDB" id="9934029at2759"/>
<dbReference type="GO" id="GO:0002376">
    <property type="term" value="P:immune system process"/>
    <property type="evidence" value="ECO:0007669"/>
    <property type="project" value="UniProtKB-ARBA"/>
</dbReference>
<evidence type="ECO:0000256" key="8">
    <source>
        <dbReference type="ARBA" id="ARBA00076939"/>
    </source>
</evidence>
<dbReference type="FunFam" id="3.30.505.10:FF:000016">
    <property type="entry name" value="B-cell linker protein isoform 2"/>
    <property type="match status" value="1"/>
</dbReference>
<dbReference type="InterPro" id="IPR036860">
    <property type="entry name" value="SH2_dom_sf"/>
</dbReference>
<comment type="caution">
    <text evidence="13">The sequence shown here is derived from an EMBL/GenBank/DDBJ whole genome shotgun (WGS) entry which is preliminary data.</text>
</comment>